<keyword evidence="2" id="KW-0444">Lipid biosynthesis</keyword>
<evidence type="ECO:0000259" key="12">
    <source>
        <dbReference type="Pfam" id="PF00487"/>
    </source>
</evidence>
<protein>
    <recommendedName>
        <fullName evidence="12">Fatty acid desaturase domain-containing protein</fullName>
    </recommendedName>
</protein>
<keyword evidence="5 11" id="KW-1133">Transmembrane helix</keyword>
<dbReference type="EMBL" id="UINC01154111">
    <property type="protein sequence ID" value="SVD49208.1"/>
    <property type="molecule type" value="Genomic_DNA"/>
</dbReference>
<sequence length="172" mass="19708">MIFVLTVIPIIGIIGTIIYSYYNGVVWQEPTLMILCWWISGMGITFGYHRLFAHRSFEAHPIVQFIAMLCGSSALQNTILKWSSDHRLHHKKLDTEEDPYSITKGFFHAHIGWVIEDKPTDIEGVKDLERNPIVMFQNKYYWPIAIGISFAIPLIIGSFYGRPFGGLLWGGF</sequence>
<dbReference type="InterPro" id="IPR005804">
    <property type="entry name" value="FA_desaturase_dom"/>
</dbReference>
<gene>
    <name evidence="13" type="ORF">METZ01_LOCUS402062</name>
</gene>
<evidence type="ECO:0000256" key="11">
    <source>
        <dbReference type="SAM" id="Phobius"/>
    </source>
</evidence>
<dbReference type="GO" id="GO:0004768">
    <property type="term" value="F:stearoyl-CoA 9-desaturase activity"/>
    <property type="evidence" value="ECO:0007669"/>
    <property type="project" value="TreeGrafter"/>
</dbReference>
<dbReference type="GO" id="GO:0006636">
    <property type="term" value="P:unsaturated fatty acid biosynthetic process"/>
    <property type="evidence" value="ECO:0007669"/>
    <property type="project" value="TreeGrafter"/>
</dbReference>
<evidence type="ECO:0000256" key="6">
    <source>
        <dbReference type="ARBA" id="ARBA00023002"/>
    </source>
</evidence>
<dbReference type="PANTHER" id="PTHR11351:SF31">
    <property type="entry name" value="DESATURASE 1, ISOFORM A-RELATED"/>
    <property type="match status" value="1"/>
</dbReference>
<keyword evidence="7" id="KW-0408">Iron</keyword>
<evidence type="ECO:0000256" key="4">
    <source>
        <dbReference type="ARBA" id="ARBA00022832"/>
    </source>
</evidence>
<dbReference type="PANTHER" id="PTHR11351">
    <property type="entry name" value="ACYL-COA DESATURASE"/>
    <property type="match status" value="1"/>
</dbReference>
<feature type="transmembrane region" description="Helical" evidence="11">
    <location>
        <begin position="140"/>
        <end position="160"/>
    </location>
</feature>
<keyword evidence="6" id="KW-0560">Oxidoreductase</keyword>
<dbReference type="Pfam" id="PF00487">
    <property type="entry name" value="FA_desaturase"/>
    <property type="match status" value="1"/>
</dbReference>
<feature type="transmembrane region" description="Helical" evidence="11">
    <location>
        <begin position="32"/>
        <end position="50"/>
    </location>
</feature>
<dbReference type="GO" id="GO:0005506">
    <property type="term" value="F:iron ion binding"/>
    <property type="evidence" value="ECO:0007669"/>
    <property type="project" value="TreeGrafter"/>
</dbReference>
<evidence type="ECO:0000256" key="8">
    <source>
        <dbReference type="ARBA" id="ARBA00023098"/>
    </source>
</evidence>
<evidence type="ECO:0000256" key="5">
    <source>
        <dbReference type="ARBA" id="ARBA00022989"/>
    </source>
</evidence>
<evidence type="ECO:0000256" key="2">
    <source>
        <dbReference type="ARBA" id="ARBA00022516"/>
    </source>
</evidence>
<accession>A0A382VTL0</accession>
<keyword evidence="3 11" id="KW-0812">Transmembrane</keyword>
<keyword evidence="4" id="KW-0276">Fatty acid metabolism</keyword>
<reference evidence="13" key="1">
    <citation type="submission" date="2018-05" db="EMBL/GenBank/DDBJ databases">
        <authorList>
            <person name="Lanie J.A."/>
            <person name="Ng W.-L."/>
            <person name="Kazmierczak K.M."/>
            <person name="Andrzejewski T.M."/>
            <person name="Davidsen T.M."/>
            <person name="Wayne K.J."/>
            <person name="Tettelin H."/>
            <person name="Glass J.I."/>
            <person name="Rusch D."/>
            <person name="Podicherti R."/>
            <person name="Tsui H.-C.T."/>
            <person name="Winkler M.E."/>
        </authorList>
    </citation>
    <scope>NUCLEOTIDE SEQUENCE</scope>
</reference>
<keyword evidence="8" id="KW-0443">Lipid metabolism</keyword>
<feature type="non-terminal residue" evidence="13">
    <location>
        <position position="172"/>
    </location>
</feature>
<evidence type="ECO:0000313" key="13">
    <source>
        <dbReference type="EMBL" id="SVD49208.1"/>
    </source>
</evidence>
<evidence type="ECO:0000256" key="7">
    <source>
        <dbReference type="ARBA" id="ARBA00023004"/>
    </source>
</evidence>
<evidence type="ECO:0000256" key="9">
    <source>
        <dbReference type="ARBA" id="ARBA00023136"/>
    </source>
</evidence>
<proteinExistence type="predicted"/>
<feature type="transmembrane region" description="Helical" evidence="11">
    <location>
        <begin position="6"/>
        <end position="25"/>
    </location>
</feature>
<dbReference type="InterPro" id="IPR015876">
    <property type="entry name" value="Acyl-CoA_DS"/>
</dbReference>
<dbReference type="CDD" id="cd03505">
    <property type="entry name" value="Delta9-FADS-like"/>
    <property type="match status" value="1"/>
</dbReference>
<organism evidence="13">
    <name type="scientific">marine metagenome</name>
    <dbReference type="NCBI Taxonomy" id="408172"/>
    <lineage>
        <taxon>unclassified sequences</taxon>
        <taxon>metagenomes</taxon>
        <taxon>ecological metagenomes</taxon>
    </lineage>
</organism>
<evidence type="ECO:0000256" key="1">
    <source>
        <dbReference type="ARBA" id="ARBA00004141"/>
    </source>
</evidence>
<feature type="domain" description="Fatty acid desaturase" evidence="12">
    <location>
        <begin position="34"/>
        <end position="169"/>
    </location>
</feature>
<name>A0A382VTL0_9ZZZZ</name>
<dbReference type="AlphaFoldDB" id="A0A382VTL0"/>
<keyword evidence="9 11" id="KW-0472">Membrane</keyword>
<comment type="subcellular location">
    <subcellularLocation>
        <location evidence="1">Membrane</location>
        <topology evidence="1">Multi-pass membrane protein</topology>
    </subcellularLocation>
</comment>
<evidence type="ECO:0000256" key="3">
    <source>
        <dbReference type="ARBA" id="ARBA00022692"/>
    </source>
</evidence>
<dbReference type="GO" id="GO:0005789">
    <property type="term" value="C:endoplasmic reticulum membrane"/>
    <property type="evidence" value="ECO:0007669"/>
    <property type="project" value="TreeGrafter"/>
</dbReference>
<evidence type="ECO:0000256" key="10">
    <source>
        <dbReference type="ARBA" id="ARBA00023160"/>
    </source>
</evidence>
<keyword evidence="10" id="KW-0275">Fatty acid biosynthesis</keyword>
<dbReference type="PRINTS" id="PR00075">
    <property type="entry name" value="FACDDSATRASE"/>
</dbReference>